<protein>
    <recommendedName>
        <fullName evidence="3">Late endosomal/lysosomal adaptor and MAPK and MTOR activator 5</fullName>
    </recommendedName>
</protein>
<evidence type="ECO:0008006" key="3">
    <source>
        <dbReference type="Google" id="ProtNLM"/>
    </source>
</evidence>
<keyword evidence="2" id="KW-1185">Reference proteome</keyword>
<gene>
    <name evidence="1" type="ORF">CLODIP_2_CD12683</name>
</gene>
<comment type="caution">
    <text evidence="1">The sequence shown here is derived from an EMBL/GenBank/DDBJ whole genome shotgun (WGS) entry which is preliminary data.</text>
</comment>
<dbReference type="Pfam" id="PF16672">
    <property type="entry name" value="LAMTOR5"/>
    <property type="match status" value="1"/>
</dbReference>
<evidence type="ECO:0000313" key="1">
    <source>
        <dbReference type="EMBL" id="CAB3380450.1"/>
    </source>
</evidence>
<reference evidence="1 2" key="1">
    <citation type="submission" date="2020-04" db="EMBL/GenBank/DDBJ databases">
        <authorList>
            <person name="Alioto T."/>
            <person name="Alioto T."/>
            <person name="Gomez Garrido J."/>
        </authorList>
    </citation>
    <scope>NUCLEOTIDE SEQUENCE [LARGE SCALE GENOMIC DNA]</scope>
</reference>
<dbReference type="GO" id="GO:0043066">
    <property type="term" value="P:negative regulation of apoptotic process"/>
    <property type="evidence" value="ECO:0007669"/>
    <property type="project" value="InterPro"/>
</dbReference>
<dbReference type="EMBL" id="CADEPI010000208">
    <property type="protein sequence ID" value="CAB3380450.1"/>
    <property type="molecule type" value="Genomic_DNA"/>
</dbReference>
<dbReference type="Proteomes" id="UP000494165">
    <property type="component" value="Unassembled WGS sequence"/>
</dbReference>
<dbReference type="Gene3D" id="3.30.450.30">
    <property type="entry name" value="Dynein light chain 2a, cytoplasmic"/>
    <property type="match status" value="1"/>
</dbReference>
<dbReference type="GO" id="GO:0071986">
    <property type="term" value="C:Ragulator complex"/>
    <property type="evidence" value="ECO:0007669"/>
    <property type="project" value="InterPro"/>
</dbReference>
<name>A0A8S1DII5_9INSE</name>
<organism evidence="1 2">
    <name type="scientific">Cloeon dipterum</name>
    <dbReference type="NCBI Taxonomy" id="197152"/>
    <lineage>
        <taxon>Eukaryota</taxon>
        <taxon>Metazoa</taxon>
        <taxon>Ecdysozoa</taxon>
        <taxon>Arthropoda</taxon>
        <taxon>Hexapoda</taxon>
        <taxon>Insecta</taxon>
        <taxon>Pterygota</taxon>
        <taxon>Palaeoptera</taxon>
        <taxon>Ephemeroptera</taxon>
        <taxon>Pisciforma</taxon>
        <taxon>Baetidae</taxon>
        <taxon>Cloeon</taxon>
    </lineage>
</organism>
<dbReference type="InterPro" id="IPR024135">
    <property type="entry name" value="LAMTOR5"/>
</dbReference>
<evidence type="ECO:0000313" key="2">
    <source>
        <dbReference type="Proteomes" id="UP000494165"/>
    </source>
</evidence>
<sequence>MEAKLELVMESMLRRPNVTGIMFTDEKGLCVGTKDGKTPTMIQFDSDSEQLLIKQRCNLTGTVMKTRSEEPVV</sequence>
<dbReference type="AlphaFoldDB" id="A0A8S1DII5"/>
<dbReference type="OrthoDB" id="76862at2759"/>
<accession>A0A8S1DII5</accession>
<proteinExistence type="predicted"/>